<reference evidence="1 2" key="1">
    <citation type="submission" date="2020-08" db="EMBL/GenBank/DDBJ databases">
        <title>A Genomic Blueprint of the Chicken Gut Microbiome.</title>
        <authorList>
            <person name="Gilroy R."/>
            <person name="Ravi A."/>
            <person name="Getino M."/>
            <person name="Pursley I."/>
            <person name="Horton D.L."/>
            <person name="Alikhan N.-F."/>
            <person name="Baker D."/>
            <person name="Gharbi K."/>
            <person name="Hall N."/>
            <person name="Watson M."/>
            <person name="Adriaenssens E.M."/>
            <person name="Foster-Nyarko E."/>
            <person name="Jarju S."/>
            <person name="Secka A."/>
            <person name="Antonio M."/>
            <person name="Oren A."/>
            <person name="Chaudhuri R."/>
            <person name="La Ragione R.M."/>
            <person name="Hildebrand F."/>
            <person name="Pallen M.J."/>
        </authorList>
    </citation>
    <scope>NUCLEOTIDE SEQUENCE [LARGE SCALE GENOMIC DNA]</scope>
    <source>
        <strain evidence="1 2">Sa1BUA2</strain>
    </source>
</reference>
<proteinExistence type="predicted"/>
<sequence length="65" mass="7542">MRIAISFTGVQIPADKVKASGGCDRFSKEIHRAKLDKIWAQIRQDEFDSYREVKEFCLLAIFARH</sequence>
<dbReference type="RefSeq" id="WP_191812905.1">
    <property type="nucleotide sequence ID" value="NZ_JACSPV010000017.1"/>
</dbReference>
<protein>
    <submittedName>
        <fullName evidence="1">Uncharacterized protein</fullName>
    </submittedName>
</protein>
<keyword evidence="2" id="KW-1185">Reference proteome</keyword>
<evidence type="ECO:0000313" key="2">
    <source>
        <dbReference type="Proteomes" id="UP000648182"/>
    </source>
</evidence>
<dbReference type="EMBL" id="JACSPV010000017">
    <property type="protein sequence ID" value="MBD8005708.1"/>
    <property type="molecule type" value="Genomic_DNA"/>
</dbReference>
<comment type="caution">
    <text evidence="1">The sequence shown here is derived from an EMBL/GenBank/DDBJ whole genome shotgun (WGS) entry which is preliminary data.</text>
</comment>
<dbReference type="Proteomes" id="UP000648182">
    <property type="component" value="Unassembled WGS sequence"/>
</dbReference>
<organism evidence="1 2">
    <name type="scientific">Bacillus norwichensis</name>
    <dbReference type="NCBI Taxonomy" id="2762217"/>
    <lineage>
        <taxon>Bacteria</taxon>
        <taxon>Bacillati</taxon>
        <taxon>Bacillota</taxon>
        <taxon>Bacilli</taxon>
        <taxon>Bacillales</taxon>
        <taxon>Bacillaceae</taxon>
        <taxon>Bacillus</taxon>
    </lineage>
</organism>
<gene>
    <name evidence="1" type="ORF">H9631_11480</name>
</gene>
<evidence type="ECO:0000313" key="1">
    <source>
        <dbReference type="EMBL" id="MBD8005708.1"/>
    </source>
</evidence>
<accession>A0ABR8VLS3</accession>
<name>A0ABR8VLS3_9BACI</name>